<sequence>MPPDESLVELQKSKVEDLEDLIRGDGELKKPGFFDVLPSLSEIVKHCYANGSPITTIEELEEQALKQYKESGKPDFEYLHVALVLRQGENLNQGQNLNDSSHSGVILDWSFNKNDVNLIVWEGSYRCQDLKVADAISMLFPGIRYIRYACTKCFEQFDEKKEWMRHENTQHFQLQAWRCSQPSTIPPSTISPSMAHLTTECSQLFYEKKGFKEHLSTLHECEETEAVAAASVIGRNGQRQTWCGFCRTLVLLHKEGQEAWEERFDHIEKYYQSGQVIDNWLLPRGHKTATVVTFLPGKVRVVQAICNPSEKFPVLTFTLRGLYDLDMSCYNKDTARGIIKWILCPADPHPVETKTLPLREDKVMRETDSDAYDISNYMPDVDHGSVLITTRLASLQQLGETLHLKSVNMSQAYAIFREWYNQDFGKAVL</sequence>
<dbReference type="InterPro" id="IPR013087">
    <property type="entry name" value="Znf_C2H2_type"/>
</dbReference>
<gene>
    <name evidence="2" type="ORF">ACJ73_01601</name>
</gene>
<dbReference type="STRING" id="1658174.A0A1J9RG86"/>
<dbReference type="OrthoDB" id="4190313at2759"/>
<organism evidence="2 3">
    <name type="scientific">Blastomyces percursus</name>
    <dbReference type="NCBI Taxonomy" id="1658174"/>
    <lineage>
        <taxon>Eukaryota</taxon>
        <taxon>Fungi</taxon>
        <taxon>Dikarya</taxon>
        <taxon>Ascomycota</taxon>
        <taxon>Pezizomycotina</taxon>
        <taxon>Eurotiomycetes</taxon>
        <taxon>Eurotiomycetidae</taxon>
        <taxon>Onygenales</taxon>
        <taxon>Ajellomycetaceae</taxon>
        <taxon>Blastomyces</taxon>
    </lineage>
</organism>
<dbReference type="VEuPathDB" id="FungiDB:ACJ73_01601"/>
<proteinExistence type="predicted"/>
<name>A0A1J9RG86_9EURO</name>
<dbReference type="Proteomes" id="UP000242791">
    <property type="component" value="Unassembled WGS sequence"/>
</dbReference>
<evidence type="ECO:0000313" key="3">
    <source>
        <dbReference type="Proteomes" id="UP000242791"/>
    </source>
</evidence>
<comment type="caution">
    <text evidence="2">The sequence shown here is derived from an EMBL/GenBank/DDBJ whole genome shotgun (WGS) entry which is preliminary data.</text>
</comment>
<evidence type="ECO:0000259" key="1">
    <source>
        <dbReference type="PROSITE" id="PS00028"/>
    </source>
</evidence>
<keyword evidence="3" id="KW-1185">Reference proteome</keyword>
<dbReference type="PROSITE" id="PS00028">
    <property type="entry name" value="ZINC_FINGER_C2H2_1"/>
    <property type="match status" value="1"/>
</dbReference>
<accession>A0A1J9RG86</accession>
<evidence type="ECO:0000313" key="2">
    <source>
        <dbReference type="EMBL" id="OJD27004.1"/>
    </source>
</evidence>
<feature type="domain" description="C2H2-type" evidence="1">
    <location>
        <begin position="150"/>
        <end position="171"/>
    </location>
</feature>
<protein>
    <recommendedName>
        <fullName evidence="1">C2H2-type domain-containing protein</fullName>
    </recommendedName>
</protein>
<reference evidence="2 3" key="1">
    <citation type="submission" date="2015-08" db="EMBL/GenBank/DDBJ databases">
        <title>Emmonsia species relationships and genome sequence.</title>
        <authorList>
            <person name="Cuomo C.A."/>
            <person name="Schwartz I.S."/>
            <person name="Kenyon C."/>
            <person name="De Hoog G.S."/>
            <person name="Govender N.P."/>
            <person name="Botha A."/>
            <person name="Moreno L."/>
            <person name="De Vries M."/>
            <person name="Munoz J.F."/>
            <person name="Stielow J.B."/>
        </authorList>
    </citation>
    <scope>NUCLEOTIDE SEQUENCE [LARGE SCALE GENOMIC DNA]</scope>
    <source>
        <strain evidence="2 3">EI222</strain>
    </source>
</reference>
<dbReference type="AlphaFoldDB" id="A0A1J9RG86"/>
<dbReference type="EMBL" id="LGTZ01000149">
    <property type="protein sequence ID" value="OJD27004.1"/>
    <property type="molecule type" value="Genomic_DNA"/>
</dbReference>